<dbReference type="NCBIfam" id="NF005498">
    <property type="entry name" value="PRK07112.1"/>
    <property type="match status" value="1"/>
</dbReference>
<dbReference type="Pfam" id="PF00378">
    <property type="entry name" value="ECH_1"/>
    <property type="match status" value="1"/>
</dbReference>
<proteinExistence type="inferred from homology"/>
<evidence type="ECO:0000256" key="1">
    <source>
        <dbReference type="ARBA" id="ARBA00005254"/>
    </source>
</evidence>
<gene>
    <name evidence="2" type="ORF">M8T91_14925</name>
</gene>
<dbReference type="InterPro" id="IPR029045">
    <property type="entry name" value="ClpP/crotonase-like_dom_sf"/>
</dbReference>
<keyword evidence="3" id="KW-1185">Reference proteome</keyword>
<dbReference type="SUPFAM" id="SSF52096">
    <property type="entry name" value="ClpP/crotonase"/>
    <property type="match status" value="1"/>
</dbReference>
<dbReference type="InterPro" id="IPR001753">
    <property type="entry name" value="Enoyl-CoA_hydra/iso"/>
</dbReference>
<dbReference type="GO" id="GO:0004300">
    <property type="term" value="F:enoyl-CoA hydratase activity"/>
    <property type="evidence" value="ECO:0007669"/>
    <property type="project" value="UniProtKB-EC"/>
</dbReference>
<dbReference type="PANTHER" id="PTHR42964:SF1">
    <property type="entry name" value="POLYKETIDE BIOSYNTHESIS ENOYL-COA HYDRATASE PKSH-RELATED"/>
    <property type="match status" value="1"/>
</dbReference>
<evidence type="ECO:0000313" key="3">
    <source>
        <dbReference type="Proteomes" id="UP001321520"/>
    </source>
</evidence>
<dbReference type="EC" id="4.2.1.17" evidence="2"/>
<name>A0ABY9ECT2_9GAMM</name>
<organism evidence="2 3">
    <name type="scientific">Microbulbifer spongiae</name>
    <dbReference type="NCBI Taxonomy" id="2944933"/>
    <lineage>
        <taxon>Bacteria</taxon>
        <taxon>Pseudomonadati</taxon>
        <taxon>Pseudomonadota</taxon>
        <taxon>Gammaproteobacteria</taxon>
        <taxon>Cellvibrionales</taxon>
        <taxon>Microbulbiferaceae</taxon>
        <taxon>Microbulbifer</taxon>
    </lineage>
</organism>
<dbReference type="CDD" id="cd06558">
    <property type="entry name" value="crotonase-like"/>
    <property type="match status" value="1"/>
</dbReference>
<protein>
    <submittedName>
        <fullName evidence="2">Enoyl-CoA hydratase/isomerase</fullName>
        <ecNumber evidence="2">4.2.1.17</ecNumber>
    </submittedName>
</protein>
<evidence type="ECO:0000313" key="2">
    <source>
        <dbReference type="EMBL" id="WKD49175.1"/>
    </source>
</evidence>
<dbReference type="InterPro" id="IPR051683">
    <property type="entry name" value="Enoyl-CoA_Hydratase/Isomerase"/>
</dbReference>
<comment type="similarity">
    <text evidence="1">Belongs to the enoyl-CoA hydratase/isomerase family.</text>
</comment>
<keyword evidence="2" id="KW-0456">Lyase</keyword>
<dbReference type="Proteomes" id="UP001321520">
    <property type="component" value="Chromosome"/>
</dbReference>
<sequence length="256" mass="29207">MGDLSFHTIKARLDGDIGYLQIYRPEENNTINQQLVTECNLFLDRVEDTITVLVLEGLPEVFCFGADFNEINRQFNSTSYQANDPEPLYDLWLRLAHSPFVSIAHVRGKTNAGGVGFVAACDIVLSEESAVFSLSEMLFGVLPACVLPFLIRRIGFAKANYMTMMTSPISANRAKCWQLVDEVEANTPNLLRRHLLRLRRLSKNTIVNYKQYMQQLHPDLEQAKPLARKANMKTFSDINNVRKISRYIATGRFPWE</sequence>
<accession>A0ABY9ECT2</accession>
<dbReference type="RefSeq" id="WP_301414963.1">
    <property type="nucleotide sequence ID" value="NZ_CP098023.1"/>
</dbReference>
<dbReference type="Gene3D" id="3.90.226.10">
    <property type="entry name" value="2-enoyl-CoA Hydratase, Chain A, domain 1"/>
    <property type="match status" value="1"/>
</dbReference>
<dbReference type="PANTHER" id="PTHR42964">
    <property type="entry name" value="ENOYL-COA HYDRATASE"/>
    <property type="match status" value="1"/>
</dbReference>
<reference evidence="2 3" key="1">
    <citation type="submission" date="2022-05" db="EMBL/GenBank/DDBJ databases">
        <title>Microbulbifer sp. nov., isolated from sponge.</title>
        <authorList>
            <person name="Gao L."/>
        </authorList>
    </citation>
    <scope>NUCLEOTIDE SEQUENCE [LARGE SCALE GENOMIC DNA]</scope>
    <source>
        <strain evidence="2 3">MI-G</strain>
    </source>
</reference>
<dbReference type="EMBL" id="CP098023">
    <property type="protein sequence ID" value="WKD49175.1"/>
    <property type="molecule type" value="Genomic_DNA"/>
</dbReference>